<protein>
    <submittedName>
        <fullName evidence="2">Uncharacterized protein</fullName>
    </submittedName>
</protein>
<dbReference type="EMBL" id="RNUA01000006">
    <property type="protein sequence ID" value="MHS96928.1"/>
    <property type="molecule type" value="Genomic_DNA"/>
</dbReference>
<dbReference type="EMBL" id="ROVY01000009">
    <property type="protein sequence ID" value="MHI21159.1"/>
    <property type="molecule type" value="Genomic_DNA"/>
</dbReference>
<evidence type="ECO:0000313" key="4">
    <source>
        <dbReference type="EMBL" id="MHS96928.1"/>
    </source>
</evidence>
<evidence type="ECO:0000256" key="1">
    <source>
        <dbReference type="SAM" id="MobiDB-lite"/>
    </source>
</evidence>
<evidence type="ECO:0000313" key="3">
    <source>
        <dbReference type="EMBL" id="MHI21159.1"/>
    </source>
</evidence>
<gene>
    <name evidence="2" type="ORF">ED173_10935</name>
    <name evidence="3" type="ORF">EEM47_04550</name>
    <name evidence="4" type="ORF">EEN88_03355</name>
</gene>
<name>A0A344SJ48_SALER</name>
<reference evidence="2" key="1">
    <citation type="submission" date="2018-10" db="EMBL/GenBank/DDBJ databases">
        <authorList>
            <consortium name="PulseNet: The National Subtyping Network for Foodborne Disease Surveillance"/>
            <person name="Tarr C.L."/>
            <person name="Trees E."/>
            <person name="Katz L.S."/>
            <person name="Carleton-Romer H.A."/>
            <person name="Stroika S."/>
            <person name="Kucerova Z."/>
            <person name="Roache K.F."/>
            <person name="Sabol A.L."/>
            <person name="Besser J."/>
            <person name="Gerner-Smidt P."/>
        </authorList>
    </citation>
    <scope>NUCLEOTIDE SEQUENCE [LARGE SCALE GENOMIC DNA]</scope>
    <source>
        <strain evidence="2">PNUSAS059279</strain>
        <strain evidence="4">PNUSAS059687</strain>
        <strain evidence="3">PNUSAS059688</strain>
    </source>
</reference>
<dbReference type="Proteomes" id="UP000885417">
    <property type="component" value="Unassembled WGS sequence"/>
</dbReference>
<proteinExistence type="predicted"/>
<accession>A0A344SJ48</accession>
<evidence type="ECO:0000313" key="2">
    <source>
        <dbReference type="EMBL" id="MFX63478.1"/>
    </source>
</evidence>
<dbReference type="AlphaFoldDB" id="A0A344SJ48"/>
<dbReference type="EMBL" id="RNGN01000029">
    <property type="protein sequence ID" value="MFX63478.1"/>
    <property type="molecule type" value="Genomic_DNA"/>
</dbReference>
<sequence>MTEPLRHIYSMAHILMLQNSPGFGNVLPFFLRPDSAAPSGDDMPDGDAGVLSDRRDGYML</sequence>
<feature type="region of interest" description="Disordered" evidence="1">
    <location>
        <begin position="36"/>
        <end position="60"/>
    </location>
</feature>
<dbReference type="Proteomes" id="UP000839513">
    <property type="component" value="Unassembled WGS sequence"/>
</dbReference>
<organism evidence="2">
    <name type="scientific">Salmonella enterica</name>
    <name type="common">Salmonella choleraesuis</name>
    <dbReference type="NCBI Taxonomy" id="28901"/>
    <lineage>
        <taxon>Bacteria</taxon>
        <taxon>Pseudomonadati</taxon>
        <taxon>Pseudomonadota</taxon>
        <taxon>Gammaproteobacteria</taxon>
        <taxon>Enterobacterales</taxon>
        <taxon>Enterobacteriaceae</taxon>
        <taxon>Salmonella</taxon>
    </lineage>
</organism>
<comment type="caution">
    <text evidence="2">The sequence shown here is derived from an EMBL/GenBank/DDBJ whole genome shotgun (WGS) entry which is preliminary data.</text>
</comment>
<dbReference type="Proteomes" id="UP000885364">
    <property type="component" value="Unassembled WGS sequence"/>
</dbReference>